<evidence type="ECO:0000256" key="6">
    <source>
        <dbReference type="ARBA" id="ARBA00022630"/>
    </source>
</evidence>
<comment type="cofactor">
    <cofactor evidence="2">
        <name>FAD</name>
        <dbReference type="ChEBI" id="CHEBI:57692"/>
    </cofactor>
</comment>
<dbReference type="Proteomes" id="UP000006028">
    <property type="component" value="Unassembled WGS sequence"/>
</dbReference>
<dbReference type="InterPro" id="IPR003953">
    <property type="entry name" value="FAD-dep_OxRdtase_2_FAD-bd"/>
</dbReference>
<dbReference type="GO" id="GO:0016020">
    <property type="term" value="C:membrane"/>
    <property type="evidence" value="ECO:0007669"/>
    <property type="project" value="InterPro"/>
</dbReference>
<dbReference type="InterPro" id="IPR027477">
    <property type="entry name" value="Succ_DH/fumarate_Rdtase_cat_sf"/>
</dbReference>
<dbReference type="Gene3D" id="3.90.700.10">
    <property type="entry name" value="Succinate dehydrogenase/fumarate reductase flavoprotein, catalytic domain"/>
    <property type="match status" value="1"/>
</dbReference>
<dbReference type="Pfam" id="PF04205">
    <property type="entry name" value="FMN_bind"/>
    <property type="match status" value="1"/>
</dbReference>
<evidence type="ECO:0000259" key="11">
    <source>
        <dbReference type="SMART" id="SM00900"/>
    </source>
</evidence>
<dbReference type="Gene3D" id="3.90.1010.20">
    <property type="match status" value="1"/>
</dbReference>
<evidence type="ECO:0000256" key="9">
    <source>
        <dbReference type="ARBA" id="ARBA00049922"/>
    </source>
</evidence>
<evidence type="ECO:0000256" key="8">
    <source>
        <dbReference type="ARBA" id="ARBA00023002"/>
    </source>
</evidence>
<reference evidence="12 13" key="1">
    <citation type="submission" date="2010-08" db="EMBL/GenBank/DDBJ databases">
        <authorList>
            <person name="Weinstock G."/>
            <person name="Sodergren E."/>
            <person name="Clifton S."/>
            <person name="Fulton L."/>
            <person name="Fulton B."/>
            <person name="Courtney L."/>
            <person name="Fronick C."/>
            <person name="Harrison M."/>
            <person name="Strong C."/>
            <person name="Farmer C."/>
            <person name="Delahaunty K."/>
            <person name="Markovic C."/>
            <person name="Hall O."/>
            <person name="Minx P."/>
            <person name="Tomlinson C."/>
            <person name="Mitreva M."/>
            <person name="Hou S."/>
            <person name="Chen J."/>
            <person name="Wollam A."/>
            <person name="Pepin K.H."/>
            <person name="Johnson M."/>
            <person name="Bhonagiri V."/>
            <person name="Zhang X."/>
            <person name="Suruliraj S."/>
            <person name="Warren W."/>
            <person name="Chinwalla A."/>
            <person name="Mardis E.R."/>
            <person name="Wilson R.K."/>
        </authorList>
    </citation>
    <scope>NUCLEOTIDE SEQUENCE [LARGE SCALE GENOMIC DNA]</scope>
    <source>
        <strain evidence="12 13">KLE1255</strain>
    </source>
</reference>
<feature type="domain" description="FMN-binding" evidence="11">
    <location>
        <begin position="94"/>
        <end position="167"/>
    </location>
</feature>
<keyword evidence="7" id="KW-0274">FAD</keyword>
<name>E2ZK84_9FIRM</name>
<feature type="compositionally biased region" description="Acidic residues" evidence="10">
    <location>
        <begin position="183"/>
        <end position="193"/>
    </location>
</feature>
<proteinExistence type="inferred from homology"/>
<comment type="caution">
    <text evidence="12">The sequence shown here is derived from an EMBL/GenBank/DDBJ whole genome shotgun (WGS) entry which is preliminary data.</text>
</comment>
<dbReference type="SUPFAM" id="SSF56425">
    <property type="entry name" value="Succinate dehydrogenase/fumarate reductase flavoprotein, catalytic domain"/>
    <property type="match status" value="1"/>
</dbReference>
<dbReference type="InterPro" id="IPR007329">
    <property type="entry name" value="FMN-bd"/>
</dbReference>
<evidence type="ECO:0000256" key="5">
    <source>
        <dbReference type="ARBA" id="ARBA00015872"/>
    </source>
</evidence>
<evidence type="ECO:0000256" key="1">
    <source>
        <dbReference type="ARBA" id="ARBA00001917"/>
    </source>
</evidence>
<comment type="catalytic activity">
    <reaction evidence="9">
        <text>dihydrourocanate + A = urocanate + AH2</text>
        <dbReference type="Rhea" id="RHEA:36059"/>
        <dbReference type="ChEBI" id="CHEBI:13193"/>
        <dbReference type="ChEBI" id="CHEBI:17499"/>
        <dbReference type="ChEBI" id="CHEBI:27247"/>
        <dbReference type="ChEBI" id="CHEBI:72991"/>
        <dbReference type="EC" id="1.3.99.33"/>
    </reaction>
</comment>
<dbReference type="GO" id="GO:0033765">
    <property type="term" value="F:steroid dehydrogenase activity, acting on the CH-CH group of donors"/>
    <property type="evidence" value="ECO:0007669"/>
    <property type="project" value="UniProtKB-ARBA"/>
</dbReference>
<dbReference type="InterPro" id="IPR050315">
    <property type="entry name" value="FAD-oxidoreductase_2"/>
</dbReference>
<dbReference type="eggNOG" id="COG3976">
    <property type="taxonomic scope" value="Bacteria"/>
</dbReference>
<dbReference type="InterPro" id="IPR036188">
    <property type="entry name" value="FAD/NAD-bd_sf"/>
</dbReference>
<keyword evidence="6" id="KW-0285">Flavoprotein</keyword>
<dbReference type="BioCyc" id="FCF748224-HMP:GTSS-1193-MONOMER"/>
<dbReference type="EMBL" id="AECU01000170">
    <property type="protein sequence ID" value="EFQ06399.1"/>
    <property type="molecule type" value="Genomic_DNA"/>
</dbReference>
<dbReference type="SMART" id="SM00900">
    <property type="entry name" value="FMN_bind"/>
    <property type="match status" value="1"/>
</dbReference>
<dbReference type="STRING" id="748224.HMPREF9436_02087"/>
<evidence type="ECO:0000256" key="2">
    <source>
        <dbReference type="ARBA" id="ARBA00001974"/>
    </source>
</evidence>
<keyword evidence="8" id="KW-0560">Oxidoreductase</keyword>
<sequence length="722" mass="78578">MAKIFCFHFTSLYFILSAAREKLPQRRREIDEKKEEIQMEKISRKGFLKVAAAAAMSGVTAGALAACNSAASSSTAASGDAIYTAGTYTGTATGIGEVKVTMTFSETAITEVVIDASNETESIGGVAAPTLQEAIMAAQGTEIDNISGATVTTNAVKKAAASCIEQAMGVASEEPAADTAGDTGDDWLGEEPDVQASETQDFDVVIIGAGLSGVCAARAAAEEGAKVAIVEKSSSFNCRSGEYALLNGTLNKRWGRENIVDEDVVVDRLMRECTYRNKRSILKKWASHAHEVMDWFIEAYPELTICDSTREAVTQEQFDKGILVPLAWPQPEHYDYRNEEFPTFPSSMEFRSSRKDQQGFIVEANLNKAIENGAQTFFGCFGTKLLKDSDGRVTGVIIRDAQNDNKYIQLNASKGVILATGDNSGDEKIMKHFAPEIVEKKIANMGAMGMLGVDVEGKTVETGDGLRMGAWIGAKVQDFHAPMTHHMGSGMGVTPFLQINKRGDRFMNECIPGQQLENQIELQPECTSFQLYDSKWGEEVPYMPANHGGLCYIIPEDEDESNPNYTDRQYTKISAKAEAYQFKADTLEDLLTQCGFEGDALDNALASVERYNELAKAGSDDDFGKPASRMFALENPPYYACQWGTTSMLVCVGGLESDENCHTFTEEDPASPKRDIIKGLYVCGNVQGSRYAVEYPICMRGISHSLCVYYGYIAGKNCVAGV</sequence>
<dbReference type="SUPFAM" id="SSF51905">
    <property type="entry name" value="FAD/NAD(P)-binding domain"/>
    <property type="match status" value="1"/>
</dbReference>
<gene>
    <name evidence="12" type="ORF">HMPREF9436_02087</name>
</gene>
<dbReference type="Pfam" id="PF00890">
    <property type="entry name" value="FAD_binding_2"/>
    <property type="match status" value="1"/>
</dbReference>
<evidence type="ECO:0000256" key="3">
    <source>
        <dbReference type="ARBA" id="ARBA00008040"/>
    </source>
</evidence>
<dbReference type="EC" id="1.3.99.33" evidence="4"/>
<evidence type="ECO:0000256" key="7">
    <source>
        <dbReference type="ARBA" id="ARBA00022827"/>
    </source>
</evidence>
<feature type="region of interest" description="Disordered" evidence="10">
    <location>
        <begin position="171"/>
        <end position="196"/>
    </location>
</feature>
<evidence type="ECO:0000256" key="10">
    <source>
        <dbReference type="SAM" id="MobiDB-lite"/>
    </source>
</evidence>
<protein>
    <recommendedName>
        <fullName evidence="5">Urocanate reductase</fullName>
        <ecNumber evidence="4">1.3.99.33</ecNumber>
    </recommendedName>
</protein>
<comment type="cofactor">
    <cofactor evidence="1">
        <name>FMN</name>
        <dbReference type="ChEBI" id="CHEBI:58210"/>
    </cofactor>
</comment>
<dbReference type="PANTHER" id="PTHR43400:SF7">
    <property type="entry name" value="FAD-DEPENDENT OXIDOREDUCTASE 2 FAD BINDING DOMAIN-CONTAINING PROTEIN"/>
    <property type="match status" value="1"/>
</dbReference>
<dbReference type="eggNOG" id="COG1053">
    <property type="taxonomic scope" value="Bacteria"/>
</dbReference>
<organism evidence="12 13">
    <name type="scientific">Faecalibacterium cf. prausnitzii KLE1255</name>
    <dbReference type="NCBI Taxonomy" id="748224"/>
    <lineage>
        <taxon>Bacteria</taxon>
        <taxon>Bacillati</taxon>
        <taxon>Bacillota</taxon>
        <taxon>Clostridia</taxon>
        <taxon>Eubacteriales</taxon>
        <taxon>Oscillospiraceae</taxon>
        <taxon>Faecalibacterium</taxon>
    </lineage>
</organism>
<comment type="similarity">
    <text evidence="3">Belongs to the FAD-dependent oxidoreductase 2 family. FRD/SDH subfamily.</text>
</comment>
<accession>E2ZK84</accession>
<evidence type="ECO:0000313" key="13">
    <source>
        <dbReference type="Proteomes" id="UP000006028"/>
    </source>
</evidence>
<dbReference type="HOGENOM" id="CLU_011398_4_3_9"/>
<evidence type="ECO:0000313" key="12">
    <source>
        <dbReference type="EMBL" id="EFQ06399.1"/>
    </source>
</evidence>
<dbReference type="Gene3D" id="3.50.50.60">
    <property type="entry name" value="FAD/NAD(P)-binding domain"/>
    <property type="match status" value="1"/>
</dbReference>
<dbReference type="GO" id="GO:0010181">
    <property type="term" value="F:FMN binding"/>
    <property type="evidence" value="ECO:0007669"/>
    <property type="project" value="InterPro"/>
</dbReference>
<dbReference type="PANTHER" id="PTHR43400">
    <property type="entry name" value="FUMARATE REDUCTASE"/>
    <property type="match status" value="1"/>
</dbReference>
<evidence type="ECO:0000256" key="4">
    <source>
        <dbReference type="ARBA" id="ARBA00013137"/>
    </source>
</evidence>
<dbReference type="AlphaFoldDB" id="E2ZK84"/>